<dbReference type="CDD" id="cd00739">
    <property type="entry name" value="DHPS"/>
    <property type="match status" value="1"/>
</dbReference>
<evidence type="ECO:0000313" key="12">
    <source>
        <dbReference type="Proteomes" id="UP000236737"/>
    </source>
</evidence>
<dbReference type="GO" id="GO:0046656">
    <property type="term" value="P:folic acid biosynthetic process"/>
    <property type="evidence" value="ECO:0007669"/>
    <property type="project" value="UniProtKB-KW"/>
</dbReference>
<dbReference type="EC" id="2.5.1.15" evidence="4 9"/>
<dbReference type="EMBL" id="FNVP01000013">
    <property type="protein sequence ID" value="SEG43518.1"/>
    <property type="molecule type" value="Genomic_DNA"/>
</dbReference>
<dbReference type="PANTHER" id="PTHR20941">
    <property type="entry name" value="FOLATE SYNTHESIS PROTEINS"/>
    <property type="match status" value="1"/>
</dbReference>
<evidence type="ECO:0000256" key="5">
    <source>
        <dbReference type="ARBA" id="ARBA00022679"/>
    </source>
</evidence>
<dbReference type="Gene3D" id="3.20.20.20">
    <property type="entry name" value="Dihydropteroate synthase-like"/>
    <property type="match status" value="1"/>
</dbReference>
<dbReference type="GO" id="GO:0046654">
    <property type="term" value="P:tetrahydrofolate biosynthetic process"/>
    <property type="evidence" value="ECO:0007669"/>
    <property type="project" value="UniProtKB-UniPathway"/>
</dbReference>
<comment type="pathway">
    <text evidence="3 9">Cofactor biosynthesis; tetrahydrofolate biosynthesis; 7,8-dihydrofolate from 2-amino-4-hydroxy-6-hydroxymethyl-7,8-dihydropteridine diphosphate and 4-aminobenzoate: step 1/2.</text>
</comment>
<evidence type="ECO:0000256" key="1">
    <source>
        <dbReference type="ARBA" id="ARBA00000012"/>
    </source>
</evidence>
<keyword evidence="12" id="KW-1185">Reference proteome</keyword>
<dbReference type="GO" id="GO:0005829">
    <property type="term" value="C:cytosol"/>
    <property type="evidence" value="ECO:0007669"/>
    <property type="project" value="TreeGrafter"/>
</dbReference>
<keyword evidence="8 9" id="KW-0289">Folate biosynthesis</keyword>
<gene>
    <name evidence="11" type="ORF">SAMN04488130_11369</name>
</gene>
<sequence>MFNVKGFKPKTATENLKTMTINCKGQLIDLSTPKVMGILNVTPNSFFDGGKYKNETEILSQVEKMVIEGATFIDIGAYSSKPNAEFVSEEEEISRIVSAIDLILKHFPETILSIDTFRGEVAKVSIESGAAIINDISAGHLDDKMLEVIGKYNVPYIMMHMRGTPQTMQTFTVYDDIVKEMLFYFSERIAKARSFGINDLIIDPGFGFAKKLDQNYEVFQKMELFNMLNLPLLIGISRKSMIYKTLNISIEEALNGTTILNTLALNKGAKILRVHDVKEAMECVTLFNKINS</sequence>
<feature type="domain" description="Pterin-binding" evidence="10">
    <location>
        <begin position="33"/>
        <end position="285"/>
    </location>
</feature>
<evidence type="ECO:0000313" key="11">
    <source>
        <dbReference type="EMBL" id="SEG43518.1"/>
    </source>
</evidence>
<evidence type="ECO:0000256" key="2">
    <source>
        <dbReference type="ARBA" id="ARBA00001946"/>
    </source>
</evidence>
<name>A0A1H6A466_9FLAO</name>
<evidence type="ECO:0000256" key="7">
    <source>
        <dbReference type="ARBA" id="ARBA00022842"/>
    </source>
</evidence>
<accession>A0A1H6A466</accession>
<organism evidence="11 12">
    <name type="scientific">Flavobacterium urumqiense</name>
    <dbReference type="NCBI Taxonomy" id="935224"/>
    <lineage>
        <taxon>Bacteria</taxon>
        <taxon>Pseudomonadati</taxon>
        <taxon>Bacteroidota</taxon>
        <taxon>Flavobacteriia</taxon>
        <taxon>Flavobacteriales</taxon>
        <taxon>Flavobacteriaceae</taxon>
        <taxon>Flavobacterium</taxon>
    </lineage>
</organism>
<reference evidence="12" key="1">
    <citation type="submission" date="2016-10" db="EMBL/GenBank/DDBJ databases">
        <authorList>
            <person name="Varghese N."/>
            <person name="Submissions S."/>
        </authorList>
    </citation>
    <scope>NUCLEOTIDE SEQUENCE [LARGE SCALE GENOMIC DNA]</scope>
    <source>
        <strain evidence="12">CGMCC 1.9230</strain>
    </source>
</reference>
<protein>
    <recommendedName>
        <fullName evidence="4 9">Dihydropteroate synthase</fullName>
        <shortName evidence="9">DHPS</shortName>
        <ecNumber evidence="4 9">2.5.1.15</ecNumber>
    </recommendedName>
    <alternativeName>
        <fullName evidence="9">Dihydropteroate pyrophosphorylase</fullName>
    </alternativeName>
</protein>
<dbReference type="SUPFAM" id="SSF51717">
    <property type="entry name" value="Dihydropteroate synthetase-like"/>
    <property type="match status" value="1"/>
</dbReference>
<comment type="function">
    <text evidence="9">Catalyzes the condensation of para-aminobenzoate (pABA) with 6-hydroxymethyl-7,8-dihydropterin diphosphate (DHPt-PP) to form 7,8-dihydropteroate (H2Pte), the immediate precursor of folate derivatives.</text>
</comment>
<dbReference type="UniPathway" id="UPA00077">
    <property type="reaction ID" value="UER00156"/>
</dbReference>
<evidence type="ECO:0000256" key="8">
    <source>
        <dbReference type="ARBA" id="ARBA00022909"/>
    </source>
</evidence>
<dbReference type="PROSITE" id="PS50972">
    <property type="entry name" value="PTERIN_BINDING"/>
    <property type="match status" value="1"/>
</dbReference>
<keyword evidence="5 9" id="KW-0808">Transferase</keyword>
<evidence type="ECO:0000256" key="6">
    <source>
        <dbReference type="ARBA" id="ARBA00022723"/>
    </source>
</evidence>
<dbReference type="GO" id="GO:0004156">
    <property type="term" value="F:dihydropteroate synthase activity"/>
    <property type="evidence" value="ECO:0007669"/>
    <property type="project" value="UniProtKB-EC"/>
</dbReference>
<keyword evidence="6 9" id="KW-0479">Metal-binding</keyword>
<dbReference type="PANTHER" id="PTHR20941:SF1">
    <property type="entry name" value="FOLIC ACID SYNTHESIS PROTEIN FOL1"/>
    <property type="match status" value="1"/>
</dbReference>
<dbReference type="InterPro" id="IPR045031">
    <property type="entry name" value="DHP_synth-like"/>
</dbReference>
<evidence type="ECO:0000256" key="9">
    <source>
        <dbReference type="RuleBase" id="RU361205"/>
    </source>
</evidence>
<dbReference type="InterPro" id="IPR000489">
    <property type="entry name" value="Pterin-binding_dom"/>
</dbReference>
<dbReference type="NCBIfam" id="TIGR01496">
    <property type="entry name" value="DHPS"/>
    <property type="match status" value="1"/>
</dbReference>
<dbReference type="InterPro" id="IPR011005">
    <property type="entry name" value="Dihydropteroate_synth-like_sf"/>
</dbReference>
<comment type="similarity">
    <text evidence="9">Belongs to the DHPS family.</text>
</comment>
<dbReference type="Pfam" id="PF00809">
    <property type="entry name" value="Pterin_bind"/>
    <property type="match status" value="1"/>
</dbReference>
<dbReference type="InterPro" id="IPR006390">
    <property type="entry name" value="DHP_synth_dom"/>
</dbReference>
<comment type="catalytic activity">
    <reaction evidence="1">
        <text>(7,8-dihydropterin-6-yl)methyl diphosphate + 4-aminobenzoate = 7,8-dihydropteroate + diphosphate</text>
        <dbReference type="Rhea" id="RHEA:19949"/>
        <dbReference type="ChEBI" id="CHEBI:17836"/>
        <dbReference type="ChEBI" id="CHEBI:17839"/>
        <dbReference type="ChEBI" id="CHEBI:33019"/>
        <dbReference type="ChEBI" id="CHEBI:72950"/>
        <dbReference type="EC" id="2.5.1.15"/>
    </reaction>
</comment>
<comment type="cofactor">
    <cofactor evidence="2 9">
        <name>Mg(2+)</name>
        <dbReference type="ChEBI" id="CHEBI:18420"/>
    </cofactor>
</comment>
<evidence type="ECO:0000259" key="10">
    <source>
        <dbReference type="PROSITE" id="PS50972"/>
    </source>
</evidence>
<evidence type="ECO:0000256" key="4">
    <source>
        <dbReference type="ARBA" id="ARBA00012458"/>
    </source>
</evidence>
<dbReference type="GO" id="GO:0046872">
    <property type="term" value="F:metal ion binding"/>
    <property type="evidence" value="ECO:0007669"/>
    <property type="project" value="UniProtKB-KW"/>
</dbReference>
<keyword evidence="7 9" id="KW-0460">Magnesium</keyword>
<dbReference type="Proteomes" id="UP000236737">
    <property type="component" value="Unassembled WGS sequence"/>
</dbReference>
<proteinExistence type="inferred from homology"/>
<evidence type="ECO:0000256" key="3">
    <source>
        <dbReference type="ARBA" id="ARBA00004763"/>
    </source>
</evidence>
<dbReference type="PROSITE" id="PS00792">
    <property type="entry name" value="DHPS_1"/>
    <property type="match status" value="1"/>
</dbReference>
<dbReference type="AlphaFoldDB" id="A0A1H6A466"/>